<dbReference type="PANTHER" id="PTHR45339:SF1">
    <property type="entry name" value="HYBRID SIGNAL TRANSDUCTION HISTIDINE KINASE J"/>
    <property type="match status" value="1"/>
</dbReference>
<comment type="catalytic activity">
    <reaction evidence="1">
        <text>ATP + protein L-histidine = ADP + protein N-phospho-L-histidine.</text>
        <dbReference type="EC" id="2.7.13.3"/>
    </reaction>
</comment>
<evidence type="ECO:0000256" key="7">
    <source>
        <dbReference type="ARBA" id="ARBA00022692"/>
    </source>
</evidence>
<dbReference type="PROSITE" id="PS50109">
    <property type="entry name" value="HIS_KIN"/>
    <property type="match status" value="1"/>
</dbReference>
<dbReference type="SUPFAM" id="SSF55874">
    <property type="entry name" value="ATPase domain of HSP90 chaperone/DNA topoisomerase II/histidine kinase"/>
    <property type="match status" value="1"/>
</dbReference>
<dbReference type="Gene3D" id="1.10.287.130">
    <property type="match status" value="1"/>
</dbReference>
<evidence type="ECO:0000313" key="24">
    <source>
        <dbReference type="Proteomes" id="UP000188879"/>
    </source>
</evidence>
<evidence type="ECO:0000259" key="21">
    <source>
        <dbReference type="PROSITE" id="PS50110"/>
    </source>
</evidence>
<dbReference type="SMART" id="SM00388">
    <property type="entry name" value="HisKA"/>
    <property type="match status" value="1"/>
</dbReference>
<keyword evidence="10" id="KW-0067">ATP-binding</keyword>
<feature type="modified residue" description="4-aspartylphosphate" evidence="17">
    <location>
        <position position="503"/>
    </location>
</feature>
<comment type="subcellular location">
    <subcellularLocation>
        <location evidence="2">Cell membrane</location>
        <topology evidence="2">Multi-pass membrane protein</topology>
    </subcellularLocation>
</comment>
<dbReference type="OrthoDB" id="7991996at2"/>
<feature type="non-terminal residue" evidence="23">
    <location>
        <position position="901"/>
    </location>
</feature>
<feature type="domain" description="Histidine kinase" evidence="20">
    <location>
        <begin position="211"/>
        <end position="432"/>
    </location>
</feature>
<dbReference type="InterPro" id="IPR036641">
    <property type="entry name" value="HPT_dom_sf"/>
</dbReference>
<feature type="modified residue" description="Phosphohistidine" evidence="16">
    <location>
        <position position="804"/>
    </location>
</feature>
<dbReference type="PRINTS" id="PR00344">
    <property type="entry name" value="BCTRLSENSOR"/>
</dbReference>
<dbReference type="GO" id="GO:0005886">
    <property type="term" value="C:plasma membrane"/>
    <property type="evidence" value="ECO:0007669"/>
    <property type="project" value="UniProtKB-SubCell"/>
</dbReference>
<dbReference type="Proteomes" id="UP000188879">
    <property type="component" value="Unassembled WGS sequence"/>
</dbReference>
<name>A0A1V2GWJ2_9PROT</name>
<accession>A0A1V2GWJ2</accession>
<evidence type="ECO:0000256" key="5">
    <source>
        <dbReference type="ARBA" id="ARBA00022553"/>
    </source>
</evidence>
<dbReference type="InterPro" id="IPR036890">
    <property type="entry name" value="HATPase_C_sf"/>
</dbReference>
<dbReference type="CDD" id="cd16922">
    <property type="entry name" value="HATPase_EvgS-ArcB-TorS-like"/>
    <property type="match status" value="1"/>
</dbReference>
<evidence type="ECO:0000256" key="8">
    <source>
        <dbReference type="ARBA" id="ARBA00022741"/>
    </source>
</evidence>
<dbReference type="EMBL" id="MLCO01000262">
    <property type="protein sequence ID" value="ONG47813.1"/>
    <property type="molecule type" value="Genomic_DNA"/>
</dbReference>
<evidence type="ECO:0000256" key="11">
    <source>
        <dbReference type="ARBA" id="ARBA00022989"/>
    </source>
</evidence>
<dbReference type="EC" id="2.7.13.3" evidence="3"/>
<evidence type="ECO:0000256" key="19">
    <source>
        <dbReference type="SAM" id="Phobius"/>
    </source>
</evidence>
<dbReference type="SUPFAM" id="SSF47384">
    <property type="entry name" value="Homodimeric domain of signal transducing histidine kinase"/>
    <property type="match status" value="1"/>
</dbReference>
<dbReference type="PROSITE" id="PS50110">
    <property type="entry name" value="RESPONSE_REGULATORY"/>
    <property type="match status" value="2"/>
</dbReference>
<evidence type="ECO:0000256" key="15">
    <source>
        <dbReference type="ARBA" id="ARBA00068150"/>
    </source>
</evidence>
<keyword evidence="12" id="KW-0902">Two-component regulatory system</keyword>
<keyword evidence="18" id="KW-0175">Coiled coil</keyword>
<dbReference type="SUPFAM" id="SSF52172">
    <property type="entry name" value="CheY-like"/>
    <property type="match status" value="2"/>
</dbReference>
<evidence type="ECO:0000256" key="10">
    <source>
        <dbReference type="ARBA" id="ARBA00022840"/>
    </source>
</evidence>
<feature type="transmembrane region" description="Helical" evidence="19">
    <location>
        <begin position="12"/>
        <end position="30"/>
    </location>
</feature>
<dbReference type="Gene3D" id="3.40.50.2300">
    <property type="match status" value="2"/>
</dbReference>
<keyword evidence="7 19" id="KW-0812">Transmembrane</keyword>
<keyword evidence="9 23" id="KW-0418">Kinase</keyword>
<keyword evidence="24" id="KW-1185">Reference proteome</keyword>
<evidence type="ECO:0000256" key="14">
    <source>
        <dbReference type="ARBA" id="ARBA00064003"/>
    </source>
</evidence>
<feature type="transmembrane region" description="Helical" evidence="19">
    <location>
        <begin position="142"/>
        <end position="162"/>
    </location>
</feature>
<dbReference type="FunFam" id="1.10.287.130:FF:000002">
    <property type="entry name" value="Two-component osmosensing histidine kinase"/>
    <property type="match status" value="1"/>
</dbReference>
<feature type="modified residue" description="4-aspartylphosphate" evidence="17">
    <location>
        <position position="656"/>
    </location>
</feature>
<keyword evidence="5 17" id="KW-0597">Phosphoprotein</keyword>
<evidence type="ECO:0000256" key="3">
    <source>
        <dbReference type="ARBA" id="ARBA00012438"/>
    </source>
</evidence>
<evidence type="ECO:0000259" key="22">
    <source>
        <dbReference type="PROSITE" id="PS50894"/>
    </source>
</evidence>
<evidence type="ECO:0000256" key="16">
    <source>
        <dbReference type="PROSITE-ProRule" id="PRU00110"/>
    </source>
</evidence>
<keyword evidence="8" id="KW-0547">Nucleotide-binding</keyword>
<sequence length="901" mass="96982">MTELHRLRAGFARLLIPLLWAHVPLIWLVAEIMGRAAVPPMMLAALLAAVPHLTWRRHGTAPVTRYVSAVALMGEPALLVWMLAGVGWQMDMHMYFFACLALMMAWCDWRAIIVAAGAIAAHHLALNYLMPAAVFAQGTTDFGRVLLHAGIVAFQSAVLIWLSQMVVGAFHRIEAMQREITEQNETLEIRVEERTREAEQANAAKSLFLANMSHEIRTPMNAILGFSHLMLRTGLTERQHDYVSKIRAASATLLNLLNDILDFSKIEAGKLALEQAPFDPRELVERTMGIATVRAQEKGLALRWDVDPLIPARLLGDELRLGQVMLNLVSNAVKFTSVGEVALQLRLRERQGSRLLLEGVVRDSGIGMSAEQQARLFESFSQADSSTTRQFGGTGLGLAICRQLVELMGGTIAVESVYGTGSTFTFTILLGAAEETPRALNAEALRRLRVLIVDDNQASREILHGYFQSWMIDAELVASAREGLAALQAAGREGRPYDLLLLDWKMPGMDGIEAMRAMRAVLPEAHWPAVFMISAYGQDRAMGEAEAVGIAGFLAKPVTASSLLEALQRQFAAQEGGEAPAALPPAIAAAQAGPPMVAPSRRGARVLLVEDNEINMELAVAILGDGGLVVETAENGRIAVDRLLKSGEAFDAVLMDVQMPELDGVAATQEIRAARPDRRLPIIAMTAHAYAAERQRCLEAGMDDHVAKPVDPSALMRTLDRWIRLPLVAGPGGAATVAAARPAVVLPDRLPPFDLASALARVNGKAALLHKLIGDFGRKFPDAIPQLRRQASEKKYAEARILAHTLKGVAGSLGLAEVAIRAGEVELALAAGEAPSEPLLAALDAALRPALLAAASLSVVAVAAPAAAAGFDRAAAAALVAELEDLLARRSLRSRRVFEAL</sequence>
<dbReference type="RefSeq" id="WP_076959554.1">
    <property type="nucleotide sequence ID" value="NZ_MLCO01000262.1"/>
</dbReference>
<evidence type="ECO:0000256" key="17">
    <source>
        <dbReference type="PROSITE-ProRule" id="PRU00169"/>
    </source>
</evidence>
<evidence type="ECO:0000256" key="9">
    <source>
        <dbReference type="ARBA" id="ARBA00022777"/>
    </source>
</evidence>
<evidence type="ECO:0000256" key="2">
    <source>
        <dbReference type="ARBA" id="ARBA00004651"/>
    </source>
</evidence>
<dbReference type="Pfam" id="PF02518">
    <property type="entry name" value="HATPase_c"/>
    <property type="match status" value="1"/>
</dbReference>
<dbReference type="PROSITE" id="PS50894">
    <property type="entry name" value="HPT"/>
    <property type="match status" value="1"/>
</dbReference>
<evidence type="ECO:0000256" key="6">
    <source>
        <dbReference type="ARBA" id="ARBA00022679"/>
    </source>
</evidence>
<evidence type="ECO:0000256" key="18">
    <source>
        <dbReference type="SAM" id="Coils"/>
    </source>
</evidence>
<feature type="transmembrane region" description="Helical" evidence="19">
    <location>
        <begin position="36"/>
        <end position="54"/>
    </location>
</feature>
<feature type="transmembrane region" description="Helical" evidence="19">
    <location>
        <begin position="66"/>
        <end position="88"/>
    </location>
</feature>
<keyword evidence="13 19" id="KW-0472">Membrane</keyword>
<proteinExistence type="predicted"/>
<dbReference type="Pfam" id="PF00072">
    <property type="entry name" value="Response_reg"/>
    <property type="match status" value="2"/>
</dbReference>
<dbReference type="InterPro" id="IPR001789">
    <property type="entry name" value="Sig_transdc_resp-reg_receiver"/>
</dbReference>
<dbReference type="Pfam" id="PF01627">
    <property type="entry name" value="Hpt"/>
    <property type="match status" value="1"/>
</dbReference>
<dbReference type="SMART" id="SM00387">
    <property type="entry name" value="HATPase_c"/>
    <property type="match status" value="1"/>
</dbReference>
<evidence type="ECO:0000256" key="4">
    <source>
        <dbReference type="ARBA" id="ARBA00022475"/>
    </source>
</evidence>
<dbReference type="SUPFAM" id="SSF47226">
    <property type="entry name" value="Histidine-containing phosphotransfer domain, HPT domain"/>
    <property type="match status" value="1"/>
</dbReference>
<comment type="subunit">
    <text evidence="14">At low DSF concentrations, interacts with RpfF.</text>
</comment>
<organism evidence="23 24">
    <name type="scientific">Teichococcus deserti</name>
    <dbReference type="NCBI Taxonomy" id="1817963"/>
    <lineage>
        <taxon>Bacteria</taxon>
        <taxon>Pseudomonadati</taxon>
        <taxon>Pseudomonadota</taxon>
        <taxon>Alphaproteobacteria</taxon>
        <taxon>Acetobacterales</taxon>
        <taxon>Roseomonadaceae</taxon>
        <taxon>Roseomonas</taxon>
    </lineage>
</organism>
<comment type="caution">
    <text evidence="23">The sequence shown here is derived from an EMBL/GenBank/DDBJ whole genome shotgun (WGS) entry which is preliminary data.</text>
</comment>
<keyword evidence="4" id="KW-1003">Cell membrane</keyword>
<dbReference type="InterPro" id="IPR008207">
    <property type="entry name" value="Sig_transdc_His_kin_Hpt_dom"/>
</dbReference>
<feature type="domain" description="Response regulatory" evidence="21">
    <location>
        <begin position="449"/>
        <end position="571"/>
    </location>
</feature>
<dbReference type="CDD" id="cd00082">
    <property type="entry name" value="HisKA"/>
    <property type="match status" value="1"/>
</dbReference>
<evidence type="ECO:0000256" key="13">
    <source>
        <dbReference type="ARBA" id="ARBA00023136"/>
    </source>
</evidence>
<dbReference type="GO" id="GO:0005524">
    <property type="term" value="F:ATP binding"/>
    <property type="evidence" value="ECO:0007669"/>
    <property type="project" value="UniProtKB-KW"/>
</dbReference>
<dbReference type="Gene3D" id="1.20.120.160">
    <property type="entry name" value="HPT domain"/>
    <property type="match status" value="1"/>
</dbReference>
<dbReference type="InterPro" id="IPR004358">
    <property type="entry name" value="Sig_transdc_His_kin-like_C"/>
</dbReference>
<gene>
    <name evidence="23" type="ORF">BKE38_22605</name>
</gene>
<evidence type="ECO:0000256" key="1">
    <source>
        <dbReference type="ARBA" id="ARBA00000085"/>
    </source>
</evidence>
<dbReference type="Gene3D" id="3.30.565.10">
    <property type="entry name" value="Histidine kinase-like ATPase, C-terminal domain"/>
    <property type="match status" value="1"/>
</dbReference>
<dbReference type="SMART" id="SM00448">
    <property type="entry name" value="REC"/>
    <property type="match status" value="2"/>
</dbReference>
<dbReference type="Pfam" id="PF00512">
    <property type="entry name" value="HisKA"/>
    <property type="match status" value="1"/>
</dbReference>
<dbReference type="FunFam" id="3.30.565.10:FF:000010">
    <property type="entry name" value="Sensor histidine kinase RcsC"/>
    <property type="match status" value="1"/>
</dbReference>
<evidence type="ECO:0000259" key="20">
    <source>
        <dbReference type="PROSITE" id="PS50109"/>
    </source>
</evidence>
<protein>
    <recommendedName>
        <fullName evidence="15">Sensory/regulatory protein RpfC</fullName>
        <ecNumber evidence="3">2.7.13.3</ecNumber>
    </recommendedName>
</protein>
<dbReference type="CDD" id="cd17546">
    <property type="entry name" value="REC_hyHK_CKI1_RcsC-like"/>
    <property type="match status" value="2"/>
</dbReference>
<dbReference type="InterPro" id="IPR005467">
    <property type="entry name" value="His_kinase_dom"/>
</dbReference>
<feature type="domain" description="Response regulatory" evidence="21">
    <location>
        <begin position="605"/>
        <end position="723"/>
    </location>
</feature>
<keyword evidence="11 19" id="KW-1133">Transmembrane helix</keyword>
<evidence type="ECO:0000256" key="12">
    <source>
        <dbReference type="ARBA" id="ARBA00023012"/>
    </source>
</evidence>
<dbReference type="InterPro" id="IPR036097">
    <property type="entry name" value="HisK_dim/P_sf"/>
</dbReference>
<feature type="coiled-coil region" evidence="18">
    <location>
        <begin position="173"/>
        <end position="204"/>
    </location>
</feature>
<dbReference type="InterPro" id="IPR003661">
    <property type="entry name" value="HisK_dim/P_dom"/>
</dbReference>
<dbReference type="InterPro" id="IPR003594">
    <property type="entry name" value="HATPase_dom"/>
</dbReference>
<feature type="domain" description="HPt" evidence="22">
    <location>
        <begin position="765"/>
        <end position="865"/>
    </location>
</feature>
<evidence type="ECO:0000313" key="23">
    <source>
        <dbReference type="EMBL" id="ONG47813.1"/>
    </source>
</evidence>
<dbReference type="InterPro" id="IPR011006">
    <property type="entry name" value="CheY-like_superfamily"/>
</dbReference>
<dbReference type="PANTHER" id="PTHR45339">
    <property type="entry name" value="HYBRID SIGNAL TRANSDUCTION HISTIDINE KINASE J"/>
    <property type="match status" value="1"/>
</dbReference>
<reference evidence="23 24" key="1">
    <citation type="submission" date="2016-10" db="EMBL/GenBank/DDBJ databases">
        <title>Draft Genome sequence of Roseomonas sp. strain M3.</title>
        <authorList>
            <person name="Subhash Y."/>
            <person name="Lee S."/>
        </authorList>
    </citation>
    <scope>NUCLEOTIDE SEQUENCE [LARGE SCALE GENOMIC DNA]</scope>
    <source>
        <strain evidence="23 24">M3</strain>
    </source>
</reference>
<dbReference type="GO" id="GO:0000155">
    <property type="term" value="F:phosphorelay sensor kinase activity"/>
    <property type="evidence" value="ECO:0007669"/>
    <property type="project" value="InterPro"/>
</dbReference>
<keyword evidence="6" id="KW-0808">Transferase</keyword>
<dbReference type="AlphaFoldDB" id="A0A1V2GWJ2"/>